<dbReference type="InterPro" id="IPR050794">
    <property type="entry name" value="CPA2_transporter"/>
</dbReference>
<organism evidence="7 8">
    <name type="scientific">Salix koriyanagi</name>
    <dbReference type="NCBI Taxonomy" id="2511006"/>
    <lineage>
        <taxon>Eukaryota</taxon>
        <taxon>Viridiplantae</taxon>
        <taxon>Streptophyta</taxon>
        <taxon>Embryophyta</taxon>
        <taxon>Tracheophyta</taxon>
        <taxon>Spermatophyta</taxon>
        <taxon>Magnoliopsida</taxon>
        <taxon>eudicotyledons</taxon>
        <taxon>Gunneridae</taxon>
        <taxon>Pentapetalae</taxon>
        <taxon>rosids</taxon>
        <taxon>fabids</taxon>
        <taxon>Malpighiales</taxon>
        <taxon>Salicaceae</taxon>
        <taxon>Saliceae</taxon>
        <taxon>Salix</taxon>
    </lineage>
</organism>
<gene>
    <name evidence="7" type="ORF">OIU74_003776</name>
</gene>
<comment type="caution">
    <text evidence="7">The sequence shown here is derived from an EMBL/GenBank/DDBJ whole genome shotgun (WGS) entry which is preliminary data.</text>
</comment>
<dbReference type="GO" id="GO:0006885">
    <property type="term" value="P:regulation of pH"/>
    <property type="evidence" value="ECO:0007669"/>
    <property type="project" value="TreeGrafter"/>
</dbReference>
<keyword evidence="2" id="KW-0633">Potassium transport</keyword>
<dbReference type="GO" id="GO:0006813">
    <property type="term" value="P:potassium ion transport"/>
    <property type="evidence" value="ECO:0007669"/>
    <property type="project" value="UniProtKB-KW"/>
</dbReference>
<reference evidence="7" key="2">
    <citation type="journal article" date="2023" name="Int. J. Mol. Sci.">
        <title>De Novo Assembly and Annotation of 11 Diverse Shrub Willow (Salix) Genomes Reveals Novel Gene Organization in Sex-Linked Regions.</title>
        <authorList>
            <person name="Hyden B."/>
            <person name="Feng K."/>
            <person name="Yates T.B."/>
            <person name="Jawdy S."/>
            <person name="Cereghino C."/>
            <person name="Smart L.B."/>
            <person name="Muchero W."/>
        </authorList>
    </citation>
    <scope>NUCLEOTIDE SEQUENCE</scope>
    <source>
        <tissue evidence="7">Shoot tip</tissue>
    </source>
</reference>
<dbReference type="GO" id="GO:0012505">
    <property type="term" value="C:endomembrane system"/>
    <property type="evidence" value="ECO:0007669"/>
    <property type="project" value="TreeGrafter"/>
</dbReference>
<dbReference type="AlphaFoldDB" id="A0A9Q0UZB2"/>
<feature type="region of interest" description="Disordered" evidence="5">
    <location>
        <begin position="1"/>
        <end position="21"/>
    </location>
</feature>
<proteinExistence type="predicted"/>
<sequence length="121" mass="13277">MLIVHSTGESNSSTKHGRKNSHSEKIIVALETYQTLNDSVNIQTLTAMSPQASMHEEKHPTLLVIPFHKLPSKDGKLEDEDNTLFRGVNLNVLANAPCSVGIFVDRGFGVFENGESSLTTR</sequence>
<dbReference type="Proteomes" id="UP001151752">
    <property type="component" value="Chromosome 4"/>
</dbReference>
<keyword evidence="1" id="KW-0813">Transport</keyword>
<reference evidence="7" key="1">
    <citation type="submission" date="2022-11" db="EMBL/GenBank/DDBJ databases">
        <authorList>
            <person name="Hyden B.L."/>
            <person name="Feng K."/>
            <person name="Yates T."/>
            <person name="Jawdy S."/>
            <person name="Smart L.B."/>
            <person name="Muchero W."/>
        </authorList>
    </citation>
    <scope>NUCLEOTIDE SEQUENCE</scope>
    <source>
        <tissue evidence="7">Shoot tip</tissue>
    </source>
</reference>
<evidence type="ECO:0000313" key="8">
    <source>
        <dbReference type="Proteomes" id="UP001151752"/>
    </source>
</evidence>
<evidence type="ECO:0000259" key="6">
    <source>
        <dbReference type="Pfam" id="PF23256"/>
    </source>
</evidence>
<dbReference type="InterPro" id="IPR057291">
    <property type="entry name" value="CHX17_2nd"/>
</dbReference>
<protein>
    <submittedName>
        <fullName evidence="7">CATION/H + ANTIPORTER</fullName>
    </submittedName>
</protein>
<dbReference type="EMBL" id="JAPFFM010000010">
    <property type="protein sequence ID" value="KAJ6738877.1"/>
    <property type="molecule type" value="Genomic_DNA"/>
</dbReference>
<accession>A0A9Q0UZB2</accession>
<evidence type="ECO:0000256" key="3">
    <source>
        <dbReference type="ARBA" id="ARBA00022958"/>
    </source>
</evidence>
<keyword evidence="4" id="KW-0406">Ion transport</keyword>
<keyword evidence="8" id="KW-1185">Reference proteome</keyword>
<evidence type="ECO:0000256" key="1">
    <source>
        <dbReference type="ARBA" id="ARBA00022448"/>
    </source>
</evidence>
<keyword evidence="3" id="KW-0630">Potassium</keyword>
<dbReference type="PANTHER" id="PTHR32468">
    <property type="entry name" value="CATION/H + ANTIPORTER"/>
    <property type="match status" value="1"/>
</dbReference>
<evidence type="ECO:0000313" key="7">
    <source>
        <dbReference type="EMBL" id="KAJ6738877.1"/>
    </source>
</evidence>
<evidence type="ECO:0000256" key="5">
    <source>
        <dbReference type="SAM" id="MobiDB-lite"/>
    </source>
</evidence>
<dbReference type="PANTHER" id="PTHR32468:SF68">
    <property type="entry name" value="CATION_H+ EXCHANGER DOMAIN-CONTAINING PROTEIN"/>
    <property type="match status" value="1"/>
</dbReference>
<evidence type="ECO:0000256" key="4">
    <source>
        <dbReference type="ARBA" id="ARBA00023065"/>
    </source>
</evidence>
<dbReference type="GO" id="GO:0098662">
    <property type="term" value="P:inorganic cation transmembrane transport"/>
    <property type="evidence" value="ECO:0007669"/>
    <property type="project" value="TreeGrafter"/>
</dbReference>
<feature type="domain" description="Cation/H(+) antiporter central" evidence="6">
    <location>
        <begin position="24"/>
        <end position="109"/>
    </location>
</feature>
<dbReference type="Pfam" id="PF23256">
    <property type="entry name" value="CHX17_2nd"/>
    <property type="match status" value="1"/>
</dbReference>
<evidence type="ECO:0000256" key="2">
    <source>
        <dbReference type="ARBA" id="ARBA00022538"/>
    </source>
</evidence>
<name>A0A9Q0UZB2_9ROSI</name>